<dbReference type="InterPro" id="IPR051047">
    <property type="entry name" value="AccD/PCCB"/>
</dbReference>
<accession>A0A8I0EW47</accession>
<proteinExistence type="predicted"/>
<gene>
    <name evidence="3" type="ORF">IBG24_14325</name>
</gene>
<dbReference type="SUPFAM" id="SSF52096">
    <property type="entry name" value="ClpP/crotonase"/>
    <property type="match status" value="2"/>
</dbReference>
<dbReference type="EMBL" id="JACTVM010000004">
    <property type="protein sequence ID" value="MBC9227491.1"/>
    <property type="molecule type" value="Genomic_DNA"/>
</dbReference>
<dbReference type="GO" id="GO:0016740">
    <property type="term" value="F:transferase activity"/>
    <property type="evidence" value="ECO:0007669"/>
    <property type="project" value="UniProtKB-KW"/>
</dbReference>
<dbReference type="InterPro" id="IPR011763">
    <property type="entry name" value="COA_CT_C"/>
</dbReference>
<feature type="domain" description="CoA carboxyltransferase C-terminal" evidence="2">
    <location>
        <begin position="270"/>
        <end position="509"/>
    </location>
</feature>
<dbReference type="Proteomes" id="UP000620591">
    <property type="component" value="Unassembled WGS sequence"/>
</dbReference>
<evidence type="ECO:0000313" key="3">
    <source>
        <dbReference type="EMBL" id="MBC9227491.1"/>
    </source>
</evidence>
<evidence type="ECO:0000313" key="4">
    <source>
        <dbReference type="Proteomes" id="UP000620591"/>
    </source>
</evidence>
<evidence type="ECO:0000259" key="2">
    <source>
        <dbReference type="PROSITE" id="PS50989"/>
    </source>
</evidence>
<sequence>MTAGDAGWRPEVEELRRREELARRMGGTEKVARQHSIGKLTVRERIDSLLDDGSFREVGTTTGRGTYENGELVDLLPTNVVIGRGRIDDRPVVVGGDDFTVRGGASDAFIIKKQVHAEQMAHELRLPLVRMVDGTGGGGSIRSLIEMGRTYVPALPGWDVIVGNLSTVPVVALALGPCAGFGAARVTASHYAVMVRGMSQVFTAGPPVVAAIGQNVTKEELGGADVHGTNGTIDDVVDSEEEAFARARRFLSYLPSSVHEVSARVEPTDDPERAEDWLVDAVPRNPRQVYKVREILEAVVDTGSFMEIGRGHGKAAVTGFARLDGWPVAILANDPYVYGGSWGAAAARKVERFVDLAHTFHLPVVNFVDNPGVLIGTGPEQEGAIRAGVRTISAIYQADVPWCSVVLRKVFGVGGAGHSNHTKMQYRFAWPSADWGSLPSAGGIEAAYRAELELLEDPQARVAELQEQLTQISTPFRTAEQFDIEQIIDPRETRSLLCDFARLAAPLRTAGPTLRGMRP</sequence>
<dbReference type="PROSITE" id="PS50980">
    <property type="entry name" value="COA_CT_NTER"/>
    <property type="match status" value="1"/>
</dbReference>
<dbReference type="InterPro" id="IPR011762">
    <property type="entry name" value="COA_CT_N"/>
</dbReference>
<dbReference type="RefSeq" id="WP_187769961.1">
    <property type="nucleotide sequence ID" value="NZ_JACTVM010000004.1"/>
</dbReference>
<dbReference type="InterPro" id="IPR034733">
    <property type="entry name" value="AcCoA_carboxyl_beta"/>
</dbReference>
<evidence type="ECO:0000259" key="1">
    <source>
        <dbReference type="PROSITE" id="PS50980"/>
    </source>
</evidence>
<dbReference type="AlphaFoldDB" id="A0A8I0EW47"/>
<name>A0A8I0EW47_9ACTN</name>
<dbReference type="PANTHER" id="PTHR43842:SF2">
    <property type="entry name" value="PROPIONYL-COA CARBOXYLASE BETA CHAIN, MITOCHONDRIAL"/>
    <property type="match status" value="1"/>
</dbReference>
<dbReference type="InterPro" id="IPR029045">
    <property type="entry name" value="ClpP/crotonase-like_dom_sf"/>
</dbReference>
<dbReference type="PROSITE" id="PS50989">
    <property type="entry name" value="COA_CT_CTER"/>
    <property type="match status" value="1"/>
</dbReference>
<protein>
    <submittedName>
        <fullName evidence="3">Methylmalonyl-CoA carboxyltransferase</fullName>
    </submittedName>
</protein>
<feature type="domain" description="CoA carboxyltransferase N-terminal" evidence="1">
    <location>
        <begin position="8"/>
        <end position="266"/>
    </location>
</feature>
<reference evidence="3" key="1">
    <citation type="submission" date="2020-09" db="EMBL/GenBank/DDBJ databases">
        <title>Novel species in genus Aeromicrobium.</title>
        <authorList>
            <person name="Zhang G."/>
        </authorList>
    </citation>
    <scope>NUCLEOTIDE SEQUENCE</scope>
    <source>
        <strain evidence="3">Zg-636</strain>
    </source>
</reference>
<organism evidence="3 4">
    <name type="scientific">Aeromicrobium senzhongii</name>
    <dbReference type="NCBI Taxonomy" id="2663859"/>
    <lineage>
        <taxon>Bacteria</taxon>
        <taxon>Bacillati</taxon>
        <taxon>Actinomycetota</taxon>
        <taxon>Actinomycetes</taxon>
        <taxon>Propionibacteriales</taxon>
        <taxon>Nocardioidaceae</taxon>
        <taxon>Aeromicrobium</taxon>
    </lineage>
</organism>
<dbReference type="Pfam" id="PF01039">
    <property type="entry name" value="Carboxyl_trans"/>
    <property type="match status" value="1"/>
</dbReference>
<keyword evidence="3" id="KW-0808">Transferase</keyword>
<comment type="caution">
    <text evidence="3">The sequence shown here is derived from an EMBL/GenBank/DDBJ whole genome shotgun (WGS) entry which is preliminary data.</text>
</comment>
<dbReference type="Gene3D" id="3.90.226.10">
    <property type="entry name" value="2-enoyl-CoA Hydratase, Chain A, domain 1"/>
    <property type="match status" value="2"/>
</dbReference>
<dbReference type="GO" id="GO:0004658">
    <property type="term" value="F:propionyl-CoA carboxylase activity"/>
    <property type="evidence" value="ECO:0007669"/>
    <property type="project" value="TreeGrafter"/>
</dbReference>
<dbReference type="PANTHER" id="PTHR43842">
    <property type="entry name" value="PROPIONYL-COA CARBOXYLASE BETA CHAIN"/>
    <property type="match status" value="1"/>
</dbReference>